<gene>
    <name evidence="2" type="ordered locus">SNE_A11470</name>
</gene>
<protein>
    <submittedName>
        <fullName evidence="2">Uncharacterized protein</fullName>
    </submittedName>
</protein>
<dbReference type="Proteomes" id="UP000000496">
    <property type="component" value="Chromosome gsn.131"/>
</dbReference>
<organism evidence="2 3">
    <name type="scientific">Simkania negevensis (strain ATCC VR-1471 / DSM 27360 / Z)</name>
    <dbReference type="NCBI Taxonomy" id="331113"/>
    <lineage>
        <taxon>Bacteria</taxon>
        <taxon>Pseudomonadati</taxon>
        <taxon>Chlamydiota</taxon>
        <taxon>Chlamydiia</taxon>
        <taxon>Parachlamydiales</taxon>
        <taxon>Simkaniaceae</taxon>
        <taxon>Simkania</taxon>
    </lineage>
</organism>
<dbReference type="OrthoDB" id="9850160at2"/>
<dbReference type="RefSeq" id="WP_013943491.1">
    <property type="nucleotide sequence ID" value="NC_015713.1"/>
</dbReference>
<sequence length="249" mass="28239">MKKAHFLIALVGFAQSFLFANNYEETVQEMSHAITDLPSKGYLFVDLGVSAKDLALIQSLEVGKWQTYNRFGNIDRMKAELPEFFHLIGNQEDKVVGKATEILYQLVSNIILASKKQTAWVCIRAALPTSEFDIPRWHMDGAYYSPYDSLQYKFAAALKGSQTLFFPLTDDNRNIYLENHANRDFLSQFFDSRLAEVAESCQGAFFLVGNQKSAALHSEPCIQTPRIFISVLPGDDSEIEELNCRWNSL</sequence>
<name>F8L8A1_SIMNZ</name>
<feature type="chain" id="PRO_5003379310" evidence="1">
    <location>
        <begin position="21"/>
        <end position="249"/>
    </location>
</feature>
<keyword evidence="3" id="KW-1185">Reference proteome</keyword>
<dbReference type="HOGENOM" id="CLU_1115182_0_0_0"/>
<proteinExistence type="predicted"/>
<accession>F8L8A1</accession>
<evidence type="ECO:0000313" key="3">
    <source>
        <dbReference type="Proteomes" id="UP000000496"/>
    </source>
</evidence>
<dbReference type="EMBL" id="FR872582">
    <property type="protein sequence ID" value="CCB89024.1"/>
    <property type="molecule type" value="Genomic_DNA"/>
</dbReference>
<keyword evidence="1" id="KW-0732">Signal</keyword>
<reference evidence="2 3" key="2">
    <citation type="journal article" date="2011" name="Mol. Biol. Evol.">
        <title>Unity in variety--the pan-genome of the Chlamydiae.</title>
        <authorList>
            <person name="Collingro A."/>
            <person name="Tischler P."/>
            <person name="Weinmaier T."/>
            <person name="Penz T."/>
            <person name="Heinz E."/>
            <person name="Brunham R.C."/>
            <person name="Read T.D."/>
            <person name="Bavoil P.M."/>
            <person name="Sachse K."/>
            <person name="Kahane S."/>
            <person name="Friedman M.G."/>
            <person name="Rattei T."/>
            <person name="Myers G.S."/>
            <person name="Horn M."/>
        </authorList>
    </citation>
    <scope>NUCLEOTIDE SEQUENCE [LARGE SCALE GENOMIC DNA]</scope>
    <source>
        <strain evidence="3">ATCC VR-1471 / Z</strain>
    </source>
</reference>
<evidence type="ECO:0000256" key="1">
    <source>
        <dbReference type="SAM" id="SignalP"/>
    </source>
</evidence>
<reference key="1">
    <citation type="journal article" date="2011" name="Mol. Biol. Evol.">
        <title>Unity in variety -- the pan-genome of the Chlamydiae.</title>
        <authorList>
            <person name="Collingro A."/>
            <person name="Tischler P."/>
            <person name="Weinmaier T."/>
            <person name="Penz T."/>
            <person name="Heinz E."/>
            <person name="Brunham R.C."/>
            <person name="Read T.D."/>
            <person name="Bavoil P.M."/>
            <person name="Sachse K."/>
            <person name="Kahane S."/>
            <person name="Friedman M.G."/>
            <person name="Rattei T."/>
            <person name="Myers G.S.A."/>
            <person name="Horn M."/>
        </authorList>
    </citation>
    <scope>NUCLEOTIDE SEQUENCE</scope>
    <source>
        <strain>Z</strain>
    </source>
</reference>
<dbReference type="AlphaFoldDB" id="F8L8A1"/>
<dbReference type="KEGG" id="sng:SNE_A11470"/>
<evidence type="ECO:0000313" key="2">
    <source>
        <dbReference type="EMBL" id="CCB89024.1"/>
    </source>
</evidence>
<dbReference type="STRING" id="331113.SNE_A11470"/>
<feature type="signal peptide" evidence="1">
    <location>
        <begin position="1"/>
        <end position="20"/>
    </location>
</feature>